<evidence type="ECO:0000313" key="11">
    <source>
        <dbReference type="RefSeq" id="XP_005096851.1"/>
    </source>
</evidence>
<dbReference type="InterPro" id="IPR001594">
    <property type="entry name" value="Palmitoyltrfase_DHHC"/>
</dbReference>
<organism evidence="10 11">
    <name type="scientific">Aplysia californica</name>
    <name type="common">California sea hare</name>
    <dbReference type="NCBI Taxonomy" id="6500"/>
    <lineage>
        <taxon>Eukaryota</taxon>
        <taxon>Metazoa</taxon>
        <taxon>Spiralia</taxon>
        <taxon>Lophotrochozoa</taxon>
        <taxon>Mollusca</taxon>
        <taxon>Gastropoda</taxon>
        <taxon>Heterobranchia</taxon>
        <taxon>Euthyneura</taxon>
        <taxon>Tectipleura</taxon>
        <taxon>Aplysiida</taxon>
        <taxon>Aplysioidea</taxon>
        <taxon>Aplysiidae</taxon>
        <taxon>Aplysia</taxon>
    </lineage>
</organism>
<keyword evidence="6 7" id="KW-0012">Acyltransferase</keyword>
<keyword evidence="10" id="KW-1185">Reference proteome</keyword>
<reference evidence="11" key="1">
    <citation type="submission" date="2025-08" db="UniProtKB">
        <authorList>
            <consortium name="RefSeq"/>
        </authorList>
    </citation>
    <scope>IDENTIFICATION</scope>
</reference>
<dbReference type="RefSeq" id="XP_005096851.1">
    <property type="nucleotide sequence ID" value="XM_005096794.2"/>
</dbReference>
<feature type="transmembrane region" description="Helical" evidence="7">
    <location>
        <begin position="258"/>
        <end position="281"/>
    </location>
</feature>
<feature type="region of interest" description="Disordered" evidence="8">
    <location>
        <begin position="29"/>
        <end position="75"/>
    </location>
</feature>
<evidence type="ECO:0000256" key="3">
    <source>
        <dbReference type="ARBA" id="ARBA00022692"/>
    </source>
</evidence>
<keyword evidence="4 7" id="KW-1133">Transmembrane helix</keyword>
<comment type="similarity">
    <text evidence="7">Belongs to the DHHC palmitoyltransferase family.</text>
</comment>
<name>A0ABM0JM17_APLCA</name>
<evidence type="ECO:0000256" key="1">
    <source>
        <dbReference type="ARBA" id="ARBA00004141"/>
    </source>
</evidence>
<evidence type="ECO:0000256" key="5">
    <source>
        <dbReference type="ARBA" id="ARBA00023136"/>
    </source>
</evidence>
<comment type="subcellular location">
    <subcellularLocation>
        <location evidence="1">Membrane</location>
        <topology evidence="1">Multi-pass membrane protein</topology>
    </subcellularLocation>
</comment>
<feature type="compositionally biased region" description="Polar residues" evidence="8">
    <location>
        <begin position="29"/>
        <end position="54"/>
    </location>
</feature>
<evidence type="ECO:0000256" key="7">
    <source>
        <dbReference type="RuleBase" id="RU079119"/>
    </source>
</evidence>
<dbReference type="GeneID" id="101855015"/>
<dbReference type="Proteomes" id="UP000694888">
    <property type="component" value="Unplaced"/>
</dbReference>
<evidence type="ECO:0000256" key="4">
    <source>
        <dbReference type="ARBA" id="ARBA00022989"/>
    </source>
</evidence>
<feature type="domain" description="Palmitoyltransferase DHHC" evidence="9">
    <location>
        <begin position="212"/>
        <end position="351"/>
    </location>
</feature>
<dbReference type="EC" id="2.3.1.225" evidence="7"/>
<feature type="transmembrane region" description="Helical" evidence="7">
    <location>
        <begin position="293"/>
        <end position="316"/>
    </location>
</feature>
<keyword evidence="2 7" id="KW-0808">Transferase</keyword>
<protein>
    <recommendedName>
        <fullName evidence="7">Palmitoyltransferase</fullName>
        <ecNumber evidence="7">2.3.1.225</ecNumber>
    </recommendedName>
</protein>
<proteinExistence type="inferred from homology"/>
<feature type="compositionally biased region" description="Low complexity" evidence="8">
    <location>
        <begin position="55"/>
        <end position="72"/>
    </location>
</feature>
<keyword evidence="3 7" id="KW-0812">Transmembrane</keyword>
<evidence type="ECO:0000256" key="8">
    <source>
        <dbReference type="SAM" id="MobiDB-lite"/>
    </source>
</evidence>
<sequence>MLSLDVTAVSGGLAARAAINTTQYTSQKGSNKEYSLLSPNHASVQQRTTSQSDYSSNNSSSNNSSSKNSSSKMPKYHNDIHADKASLMEKLREHYQTGYSTAGGTSKYGFRVLFQFQVITQLYTTLNLIIPFLFSDLHPDTQYYLKVLTCYVFAMGEANWVCAICYSCELPDFRDRPDPDFGIWSQSPPRDAILQNGNLATLLPHKDRNGLEWKYCTRCQRYKPPRAHHCKMCGTCILRRDHHCYLIGTCIGHFNQRYFIALLFYGVIASVAGSILSIRYLSYLPDAGGWYDYIFPVTLFQFCAGNVSWQFCLLAFHVFMLTIFGSMAALYFTGQILLVSSGFTLYEIAKQVDVKVSSTYWENLRLVFGDYWALSFLFPSQILFKQRNDGTSFEGVRIGSGKLSTE</sequence>
<evidence type="ECO:0000313" key="10">
    <source>
        <dbReference type="Proteomes" id="UP000694888"/>
    </source>
</evidence>
<comment type="catalytic activity">
    <reaction evidence="7">
        <text>L-cysteinyl-[protein] + hexadecanoyl-CoA = S-hexadecanoyl-L-cysteinyl-[protein] + CoA</text>
        <dbReference type="Rhea" id="RHEA:36683"/>
        <dbReference type="Rhea" id="RHEA-COMP:10131"/>
        <dbReference type="Rhea" id="RHEA-COMP:11032"/>
        <dbReference type="ChEBI" id="CHEBI:29950"/>
        <dbReference type="ChEBI" id="CHEBI:57287"/>
        <dbReference type="ChEBI" id="CHEBI:57379"/>
        <dbReference type="ChEBI" id="CHEBI:74151"/>
        <dbReference type="EC" id="2.3.1.225"/>
    </reaction>
</comment>
<dbReference type="Pfam" id="PF01529">
    <property type="entry name" value="DHHC"/>
    <property type="match status" value="1"/>
</dbReference>
<dbReference type="InterPro" id="IPR039859">
    <property type="entry name" value="PFA4/ZDH16/20/ERF2-like"/>
</dbReference>
<dbReference type="PANTHER" id="PTHR12246">
    <property type="entry name" value="PALMITOYLTRANSFERASE ZDHHC16"/>
    <property type="match status" value="1"/>
</dbReference>
<keyword evidence="5 7" id="KW-0472">Membrane</keyword>
<dbReference type="PROSITE" id="PS50216">
    <property type="entry name" value="DHHC"/>
    <property type="match status" value="1"/>
</dbReference>
<evidence type="ECO:0000256" key="2">
    <source>
        <dbReference type="ARBA" id="ARBA00022679"/>
    </source>
</evidence>
<comment type="domain">
    <text evidence="7">The DHHC domain is required for palmitoyltransferase activity.</text>
</comment>
<evidence type="ECO:0000259" key="9">
    <source>
        <dbReference type="Pfam" id="PF01529"/>
    </source>
</evidence>
<gene>
    <name evidence="11" type="primary">LOC101855015</name>
</gene>
<evidence type="ECO:0000256" key="6">
    <source>
        <dbReference type="ARBA" id="ARBA00023315"/>
    </source>
</evidence>
<accession>A0ABM0JM17</accession>